<evidence type="ECO:0000313" key="10">
    <source>
        <dbReference type="Proteomes" id="UP000613580"/>
    </source>
</evidence>
<dbReference type="InterPro" id="IPR016527">
    <property type="entry name" value="ORC4"/>
</dbReference>
<comment type="caution">
    <text evidence="9">The sequence shown here is derived from an EMBL/GenBank/DDBJ whole genome shotgun (WGS) entry which is preliminary data.</text>
</comment>
<evidence type="ECO:0000256" key="3">
    <source>
        <dbReference type="ARBA" id="ARBA00019083"/>
    </source>
</evidence>
<evidence type="ECO:0000256" key="1">
    <source>
        <dbReference type="ARBA" id="ARBA00004123"/>
    </source>
</evidence>
<evidence type="ECO:0000256" key="6">
    <source>
        <dbReference type="ARBA" id="ARBA00023242"/>
    </source>
</evidence>
<evidence type="ECO:0000256" key="7">
    <source>
        <dbReference type="SAM" id="MobiDB-lite"/>
    </source>
</evidence>
<dbReference type="PANTHER" id="PTHR12087">
    <property type="entry name" value="ORIGIN RECOGNITION COMPLEX SUBUNIT 4"/>
    <property type="match status" value="1"/>
</dbReference>
<sequence length="655" mass="71053">MAKRKAAALESTAAKRVKTEASPQKIIKIPRPPSPTTPRRVGRKPCDDSDDELDVITSRGRKPKVEESPSKRPTATPKSRSRAKHQPKTESDSPVLDPNDTPTRTLRSGRTVSTSPTKTKSSPGKPAQAKPLAVPAVIAVPRKQVRISTLRSKKLSKPRSPSPVSDSEDGELEAANAVEAMVVGPSVSREPSPEPPAIRNSSPAPLGDVSSDIAGCLDVQKREILRLLQNPLDVAKEDETAPSRVAFQQLGDLLGGTVDRGEGNSCLLLGPRGSGKTTLVQQCLANLAEPPIVLRLCGWAQHTDKLAMREIAYQLAHQTGKSFLAADDEEAGEGGMDSAATPAAHLPALISVLPTLARPTVVILDAFDLFAQHPRQALLYCLLDTVQSCRAGTQTKGLAVIGLTSRVDTLNMLEKRVKSRFSGRMFRTTPPLHSRDWIQVVSRVLQLEVDKTVDSTGHWQEQWVAGVKSFLGDSKVKMVFKETFSVIKDIRVLVRLLTSLVVHLSPSAPFPTLSHLEAAIAKQRSRPQFPSLHVLPYPGICLLIASIHSEACGHPTFTFEMLYERVRDQIRISTSVPVQFNGSSIGMPQCSRSVLMSAFEGLVSSKMISIAATSSNGVAKEFVKYRALVGKDDLKKALHTKGDITLTKWFTKATQ</sequence>
<dbReference type="Gene3D" id="3.40.50.300">
    <property type="entry name" value="P-loop containing nucleotide triphosphate hydrolases"/>
    <property type="match status" value="1"/>
</dbReference>
<dbReference type="Proteomes" id="UP000613580">
    <property type="component" value="Unassembled WGS sequence"/>
</dbReference>
<dbReference type="GO" id="GO:0005664">
    <property type="term" value="C:nuclear origin of replication recognition complex"/>
    <property type="evidence" value="ECO:0007669"/>
    <property type="project" value="TreeGrafter"/>
</dbReference>
<protein>
    <recommendedName>
        <fullName evidence="3">Origin recognition complex subunit 4</fullName>
    </recommendedName>
</protein>
<feature type="domain" description="AAA+ ATPase" evidence="8">
    <location>
        <begin position="262"/>
        <end position="431"/>
    </location>
</feature>
<dbReference type="GO" id="GO:0003688">
    <property type="term" value="F:DNA replication origin binding"/>
    <property type="evidence" value="ECO:0007669"/>
    <property type="project" value="TreeGrafter"/>
</dbReference>
<accession>A0A8H6T6D5</accession>
<keyword evidence="4" id="KW-0235">DNA replication</keyword>
<evidence type="ECO:0000259" key="8">
    <source>
        <dbReference type="SMART" id="SM00382"/>
    </source>
</evidence>
<dbReference type="SMART" id="SM00382">
    <property type="entry name" value="AAA"/>
    <property type="match status" value="1"/>
</dbReference>
<comment type="similarity">
    <text evidence="2">Belongs to the ORC4 family.</text>
</comment>
<organism evidence="9 10">
    <name type="scientific">Mycena chlorophos</name>
    <name type="common">Agaric fungus</name>
    <name type="synonym">Agaricus chlorophos</name>
    <dbReference type="NCBI Taxonomy" id="658473"/>
    <lineage>
        <taxon>Eukaryota</taxon>
        <taxon>Fungi</taxon>
        <taxon>Dikarya</taxon>
        <taxon>Basidiomycota</taxon>
        <taxon>Agaricomycotina</taxon>
        <taxon>Agaricomycetes</taxon>
        <taxon>Agaricomycetidae</taxon>
        <taxon>Agaricales</taxon>
        <taxon>Marasmiineae</taxon>
        <taxon>Mycenaceae</taxon>
        <taxon>Mycena</taxon>
    </lineage>
</organism>
<dbReference type="EMBL" id="JACAZE010000007">
    <property type="protein sequence ID" value="KAF7310812.1"/>
    <property type="molecule type" value="Genomic_DNA"/>
</dbReference>
<keyword evidence="10" id="KW-1185">Reference proteome</keyword>
<dbReference type="OrthoDB" id="343623at2759"/>
<feature type="compositionally biased region" description="Polar residues" evidence="7">
    <location>
        <begin position="100"/>
        <end position="112"/>
    </location>
</feature>
<feature type="region of interest" description="Disordered" evidence="7">
    <location>
        <begin position="1"/>
        <end position="170"/>
    </location>
</feature>
<dbReference type="GO" id="GO:0006270">
    <property type="term" value="P:DNA replication initiation"/>
    <property type="evidence" value="ECO:0007669"/>
    <property type="project" value="TreeGrafter"/>
</dbReference>
<dbReference type="InterPro" id="IPR041664">
    <property type="entry name" value="AAA_16"/>
</dbReference>
<keyword evidence="5" id="KW-0238">DNA-binding</keyword>
<evidence type="ECO:0000313" key="9">
    <source>
        <dbReference type="EMBL" id="KAF7310812.1"/>
    </source>
</evidence>
<comment type="subcellular location">
    <subcellularLocation>
        <location evidence="1">Nucleus</location>
    </subcellularLocation>
</comment>
<dbReference type="Pfam" id="PF13191">
    <property type="entry name" value="AAA_16"/>
    <property type="match status" value="1"/>
</dbReference>
<feature type="region of interest" description="Disordered" evidence="7">
    <location>
        <begin position="184"/>
        <end position="206"/>
    </location>
</feature>
<evidence type="ECO:0000256" key="4">
    <source>
        <dbReference type="ARBA" id="ARBA00022705"/>
    </source>
</evidence>
<name>A0A8H6T6D5_MYCCL</name>
<gene>
    <name evidence="9" type="ORF">HMN09_00624200</name>
</gene>
<feature type="compositionally biased region" description="Low complexity" evidence="7">
    <location>
        <begin position="113"/>
        <end position="126"/>
    </location>
</feature>
<dbReference type="PANTHER" id="PTHR12087:SF0">
    <property type="entry name" value="ORIGIN RECOGNITION COMPLEX SUBUNIT 4"/>
    <property type="match status" value="1"/>
</dbReference>
<keyword evidence="6" id="KW-0539">Nucleus</keyword>
<dbReference type="AlphaFoldDB" id="A0A8H6T6D5"/>
<reference evidence="9" key="1">
    <citation type="submission" date="2020-05" db="EMBL/GenBank/DDBJ databases">
        <title>Mycena genomes resolve the evolution of fungal bioluminescence.</title>
        <authorList>
            <person name="Tsai I.J."/>
        </authorList>
    </citation>
    <scope>NUCLEOTIDE SEQUENCE</scope>
    <source>
        <strain evidence="9">110903Hualien_Pintung</strain>
    </source>
</reference>
<evidence type="ECO:0000256" key="5">
    <source>
        <dbReference type="ARBA" id="ARBA00023125"/>
    </source>
</evidence>
<dbReference type="InterPro" id="IPR027417">
    <property type="entry name" value="P-loop_NTPase"/>
</dbReference>
<proteinExistence type="inferred from homology"/>
<dbReference type="InterPro" id="IPR032705">
    <property type="entry name" value="ORC4_C"/>
</dbReference>
<evidence type="ECO:0000256" key="2">
    <source>
        <dbReference type="ARBA" id="ARBA00005334"/>
    </source>
</evidence>
<dbReference type="Pfam" id="PF14629">
    <property type="entry name" value="ORC4_C"/>
    <property type="match status" value="1"/>
</dbReference>
<dbReference type="SUPFAM" id="SSF52540">
    <property type="entry name" value="P-loop containing nucleoside triphosphate hydrolases"/>
    <property type="match status" value="1"/>
</dbReference>
<dbReference type="InterPro" id="IPR003593">
    <property type="entry name" value="AAA+_ATPase"/>
</dbReference>